<dbReference type="PANTHER" id="PTHR33116">
    <property type="entry name" value="REVERSE TRANSCRIPTASE ZINC-BINDING DOMAIN-CONTAINING PROTEIN-RELATED-RELATED"/>
    <property type="match status" value="1"/>
</dbReference>
<organism evidence="3 4">
    <name type="scientific">Arabidopsis suecica</name>
    <name type="common">Swedish thale-cress</name>
    <name type="synonym">Cardaminopsis suecica</name>
    <dbReference type="NCBI Taxonomy" id="45249"/>
    <lineage>
        <taxon>Eukaryota</taxon>
        <taxon>Viridiplantae</taxon>
        <taxon>Streptophyta</taxon>
        <taxon>Embryophyta</taxon>
        <taxon>Tracheophyta</taxon>
        <taxon>Spermatophyta</taxon>
        <taxon>Magnoliopsida</taxon>
        <taxon>eudicotyledons</taxon>
        <taxon>Gunneridae</taxon>
        <taxon>Pentapetalae</taxon>
        <taxon>rosids</taxon>
        <taxon>malvids</taxon>
        <taxon>Brassicales</taxon>
        <taxon>Brassicaceae</taxon>
        <taxon>Camelineae</taxon>
        <taxon>Arabidopsis</taxon>
    </lineage>
</organism>
<accession>A0A8T2CMG8</accession>
<dbReference type="Proteomes" id="UP000694251">
    <property type="component" value="Chromosome 6"/>
</dbReference>
<feature type="domain" description="Reverse transcriptase" evidence="2">
    <location>
        <begin position="862"/>
        <end position="1144"/>
    </location>
</feature>
<dbReference type="InterPro" id="IPR000477">
    <property type="entry name" value="RT_dom"/>
</dbReference>
<dbReference type="InterPro" id="IPR025836">
    <property type="entry name" value="Zn_knuckle_CX2CX4HX4C"/>
</dbReference>
<dbReference type="PROSITE" id="PS50878">
    <property type="entry name" value="RT_POL"/>
    <property type="match status" value="1"/>
</dbReference>
<dbReference type="CDD" id="cd01650">
    <property type="entry name" value="RT_nLTR_like"/>
    <property type="match status" value="1"/>
</dbReference>
<keyword evidence="3" id="KW-0808">Transferase</keyword>
<dbReference type="InterPro" id="IPR005135">
    <property type="entry name" value="Endo/exonuclease/phosphatase"/>
</dbReference>
<gene>
    <name evidence="3" type="ORF">ISN44_As06g036570</name>
</gene>
<evidence type="ECO:0000313" key="4">
    <source>
        <dbReference type="Proteomes" id="UP000694251"/>
    </source>
</evidence>
<keyword evidence="3" id="KW-0695">RNA-directed DNA polymerase</keyword>
<dbReference type="Pfam" id="PF03372">
    <property type="entry name" value="Exo_endo_phos"/>
    <property type="match status" value="1"/>
</dbReference>
<keyword evidence="4" id="KW-1185">Reference proteome</keyword>
<name>A0A8T2CMG8_ARASU</name>
<comment type="caution">
    <text evidence="3">The sequence shown here is derived from an EMBL/GenBank/DDBJ whole genome shotgun (WGS) entry which is preliminary data.</text>
</comment>
<feature type="region of interest" description="Disordered" evidence="1">
    <location>
        <begin position="381"/>
        <end position="402"/>
    </location>
</feature>
<dbReference type="Pfam" id="PF00078">
    <property type="entry name" value="RVT_1"/>
    <property type="match status" value="1"/>
</dbReference>
<sequence length="1330" mass="152960">MREKAIISATHPFTLSSYLFASESFCRRLPAVSSGENNCCSVTAITVRSDFLFKPCVCLCKTRVDHSEITKSFPLFILIMADKIRRQLQEIALGIEDETINLPVELCEEAIKETRYSLVTKPVNLRKQNLRAMLTTLPRLWGVSEEVNGRILENKKIQFLWNPNQTDEDLKYIPFWVQVRGIPLHFLTTRMVTHIGENLGHFMETDYGGDGSVMVDYVRVRLLWNVDTPLRFQRKFQFGNQSCVLKLRYEKLRNFCSICGMMTHDAADCPQGNNPPPPPDPEDDDEGPDYNPEAQDDDTQKPETKKMEEQGQTEEIPNASKKRKTEASTSNEPVGSIPLVCCEMRQAYAVEDTQQCYNKRCRKEFEVLEIRNWFTLHTMPTEQSSRNAERVTPTNPKPKGEGSLVVRRLKGIKETYSPDLLFLIETKNPDDVVLDVAAQLGYEFVKCVSPVGIGGGLALMWKKTISVCFYDVTPRIIDCKISNKDVSFYFSCVYGHPNRKLRHVLWEKLERISLNRKGPWLMCGDFNEVLHKHEKRGGRPRENWSLVDFRNMVNTCKVSDLPFQGNNMTWAGKQGSHLVECWLDRAMANDQWKATFPASEVTYMEMIESDHRPAIIKIKRTTEQGLRPFQFDTRLCKIPEIEKVIKQSWNQSWGCDNASLYERIKTCRKDISAWKRAHNTNAAVRIKELTHALDVANTSSLTSWDDIQSLKKDLLQAYREEETYWKLKSRNQWLNEGDGNTRFFHATTKNRIARNRLTSIIDGHGSVIYGNKEISGEAIRYFSDLFSSNMPSQTSTALRNIKPMVTEEMNRELTRDITVEEVRSAVFSIGATQAPGPDGFNAAFYQHYLETVGPAIIGEVREFFDKGMMNRDWNHTNLCLIPKNEQPSTMKDFRPISLCNVTYKIVSKILVKRLKGILSMVVSDNQAAFIPGCFITDNVLIAHEILHSLRVRKRCANSYMSVKTYISKAYDRIEWRFLEEVLLKKGFAPKWIQWIMECVRTVSFSVLINGSPYGRFEPTRGLRQGDPLSPSLFILCADVLSSLMSQAVREGSIQAIRVSNRGPAVSHLLFADDSLFFLKADHKNSSNLLRIFKEYGEASGQIINFDKSSITFGSRVYQHTRESIMRILQIPNIGGGGKYLGLPEQFAGKKKEMLQYIHDQLKRRIEGWQTKFLSAAGKETLIKAVAYAMPVYSMNCFQLPMELCSEIDSLIARFWWGSTQEKKKISWIAWKKLVTSKKEGGLGFRDLHLFNQALLANQAWKIIQRPQSLIYRLLKARYFREGTFFTATRALQETRVFVAYENRYLMILQRCRKRYVCARYNRSDTLRSVF</sequence>
<dbReference type="PANTHER" id="PTHR33116:SF86">
    <property type="entry name" value="REVERSE TRANSCRIPTASE DOMAIN-CONTAINING PROTEIN"/>
    <property type="match status" value="1"/>
</dbReference>
<keyword evidence="3" id="KW-0548">Nucleotidyltransferase</keyword>
<evidence type="ECO:0000256" key="1">
    <source>
        <dbReference type="SAM" id="MobiDB-lite"/>
    </source>
</evidence>
<dbReference type="Pfam" id="PF14392">
    <property type="entry name" value="zf-CCHC_4"/>
    <property type="match status" value="1"/>
</dbReference>
<dbReference type="EMBL" id="JAEFBJ010000006">
    <property type="protein sequence ID" value="KAG7599472.1"/>
    <property type="molecule type" value="Genomic_DNA"/>
</dbReference>
<dbReference type="OrthoDB" id="1113524at2759"/>
<reference evidence="3 4" key="1">
    <citation type="submission" date="2020-12" db="EMBL/GenBank/DDBJ databases">
        <title>Concerted genomic and epigenomic changes stabilize Arabidopsis allopolyploids.</title>
        <authorList>
            <person name="Chen Z."/>
        </authorList>
    </citation>
    <scope>NUCLEOTIDE SEQUENCE [LARGE SCALE GENOMIC DNA]</scope>
    <source>
        <strain evidence="3">As9502</strain>
        <tissue evidence="3">Leaf</tissue>
    </source>
</reference>
<protein>
    <submittedName>
        <fullName evidence="3">Reverse transcriptase domain</fullName>
    </submittedName>
</protein>
<feature type="region of interest" description="Disordered" evidence="1">
    <location>
        <begin position="269"/>
        <end position="333"/>
    </location>
</feature>
<evidence type="ECO:0000313" key="3">
    <source>
        <dbReference type="EMBL" id="KAG7599472.1"/>
    </source>
</evidence>
<evidence type="ECO:0000259" key="2">
    <source>
        <dbReference type="PROSITE" id="PS50878"/>
    </source>
</evidence>
<dbReference type="GO" id="GO:0003964">
    <property type="term" value="F:RNA-directed DNA polymerase activity"/>
    <property type="evidence" value="ECO:0007669"/>
    <property type="project" value="UniProtKB-KW"/>
</dbReference>
<proteinExistence type="predicted"/>
<feature type="compositionally biased region" description="Basic and acidic residues" evidence="1">
    <location>
        <begin position="298"/>
        <end position="309"/>
    </location>
</feature>